<dbReference type="Proteomes" id="UP000799778">
    <property type="component" value="Unassembled WGS sequence"/>
</dbReference>
<dbReference type="Gene3D" id="3.10.20.90">
    <property type="entry name" value="Phosphatidylinositol 3-kinase Catalytic Subunit, Chain A, domain 1"/>
    <property type="match status" value="1"/>
</dbReference>
<dbReference type="InterPro" id="IPR049256">
    <property type="entry name" value="Get5_C"/>
</dbReference>
<proteinExistence type="predicted"/>
<feature type="domain" description="Ubiquitin-like" evidence="2">
    <location>
        <begin position="76"/>
        <end position="137"/>
    </location>
</feature>
<reference evidence="3" key="1">
    <citation type="journal article" date="2020" name="Stud. Mycol.">
        <title>101 Dothideomycetes genomes: a test case for predicting lifestyles and emergence of pathogens.</title>
        <authorList>
            <person name="Haridas S."/>
            <person name="Albert R."/>
            <person name="Binder M."/>
            <person name="Bloem J."/>
            <person name="Labutti K."/>
            <person name="Salamov A."/>
            <person name="Andreopoulos B."/>
            <person name="Baker S."/>
            <person name="Barry K."/>
            <person name="Bills G."/>
            <person name="Bluhm B."/>
            <person name="Cannon C."/>
            <person name="Castanera R."/>
            <person name="Culley D."/>
            <person name="Daum C."/>
            <person name="Ezra D."/>
            <person name="Gonzalez J."/>
            <person name="Henrissat B."/>
            <person name="Kuo A."/>
            <person name="Liang C."/>
            <person name="Lipzen A."/>
            <person name="Lutzoni F."/>
            <person name="Magnuson J."/>
            <person name="Mondo S."/>
            <person name="Nolan M."/>
            <person name="Ohm R."/>
            <person name="Pangilinan J."/>
            <person name="Park H.-J."/>
            <person name="Ramirez L."/>
            <person name="Alfaro M."/>
            <person name="Sun H."/>
            <person name="Tritt A."/>
            <person name="Yoshinaga Y."/>
            <person name="Zwiers L.-H."/>
            <person name="Turgeon B."/>
            <person name="Goodwin S."/>
            <person name="Spatafora J."/>
            <person name="Crous P."/>
            <person name="Grigoriev I."/>
        </authorList>
    </citation>
    <scope>NUCLEOTIDE SEQUENCE</scope>
    <source>
        <strain evidence="3">CBS 175.79</strain>
    </source>
</reference>
<dbReference type="InterPro" id="IPR000626">
    <property type="entry name" value="Ubiquitin-like_dom"/>
</dbReference>
<organism evidence="3 4">
    <name type="scientific">Aaosphaeria arxii CBS 175.79</name>
    <dbReference type="NCBI Taxonomy" id="1450172"/>
    <lineage>
        <taxon>Eukaryota</taxon>
        <taxon>Fungi</taxon>
        <taxon>Dikarya</taxon>
        <taxon>Ascomycota</taxon>
        <taxon>Pezizomycotina</taxon>
        <taxon>Dothideomycetes</taxon>
        <taxon>Pleosporomycetidae</taxon>
        <taxon>Pleosporales</taxon>
        <taxon>Pleosporales incertae sedis</taxon>
        <taxon>Aaosphaeria</taxon>
    </lineage>
</organism>
<sequence>MADEVTFCRAFLSALDSRPAKLSGDHIADARNYPAQSAFVLPKLPHPPHPARPNAKTAANPSDAEGTSSSASAGTIDVSLKPMKSTFPSVSLPAVTPSQTSIFDLKSAYATQTSIPVAKIKILYKKKPATDSKTVAEVVGQDVGGEVEFSVMLMGGAVPTTPVQSPRAVAPPTEGEKGLSAEVDAAGAGGPAAQGPSGKEVVASEEFWGDLQSFVVQRIRDEGEGQRLVGVFKEAWEKSR</sequence>
<gene>
    <name evidence="3" type="ORF">BU24DRAFT_443140</name>
</gene>
<name>A0A6A5XIN3_9PLEO</name>
<evidence type="ECO:0000313" key="3">
    <source>
        <dbReference type="EMBL" id="KAF2012813.1"/>
    </source>
</evidence>
<dbReference type="CDD" id="cd17039">
    <property type="entry name" value="Ubl_ubiquitin_like"/>
    <property type="match status" value="1"/>
</dbReference>
<evidence type="ECO:0000256" key="1">
    <source>
        <dbReference type="SAM" id="MobiDB-lite"/>
    </source>
</evidence>
<dbReference type="Pfam" id="PF12754">
    <property type="entry name" value="Get5_N"/>
    <property type="match status" value="1"/>
</dbReference>
<dbReference type="InterPro" id="IPR024737">
    <property type="entry name" value="Get5_N"/>
</dbReference>
<dbReference type="PROSITE" id="PS50053">
    <property type="entry name" value="UBIQUITIN_2"/>
    <property type="match status" value="1"/>
</dbReference>
<accession>A0A6A5XIN3</accession>
<dbReference type="RefSeq" id="XP_033381152.1">
    <property type="nucleotide sequence ID" value="XM_033530569.1"/>
</dbReference>
<dbReference type="Gene3D" id="1.10.286.70">
    <property type="entry name" value="Get5 dimerization domain"/>
    <property type="match status" value="1"/>
</dbReference>
<keyword evidence="4" id="KW-1185">Reference proteome</keyword>
<feature type="region of interest" description="Disordered" evidence="1">
    <location>
        <begin position="42"/>
        <end position="74"/>
    </location>
</feature>
<dbReference type="SUPFAM" id="SSF54236">
    <property type="entry name" value="Ubiquitin-like"/>
    <property type="match status" value="1"/>
</dbReference>
<dbReference type="AlphaFoldDB" id="A0A6A5XIN3"/>
<dbReference type="OrthoDB" id="5366541at2759"/>
<dbReference type="GeneID" id="54287966"/>
<dbReference type="Pfam" id="PF17183">
    <property type="entry name" value="Get5_C"/>
    <property type="match status" value="1"/>
</dbReference>
<dbReference type="EMBL" id="ML978072">
    <property type="protein sequence ID" value="KAF2012813.1"/>
    <property type="molecule type" value="Genomic_DNA"/>
</dbReference>
<evidence type="ECO:0000313" key="4">
    <source>
        <dbReference type="Proteomes" id="UP000799778"/>
    </source>
</evidence>
<evidence type="ECO:0000259" key="2">
    <source>
        <dbReference type="PROSITE" id="PS50053"/>
    </source>
</evidence>
<dbReference type="InterPro" id="IPR029071">
    <property type="entry name" value="Ubiquitin-like_domsf"/>
</dbReference>
<protein>
    <recommendedName>
        <fullName evidence="2">Ubiquitin-like domain-containing protein</fullName>
    </recommendedName>
</protein>